<dbReference type="GO" id="GO:0043023">
    <property type="term" value="F:ribosomal large subunit binding"/>
    <property type="evidence" value="ECO:0007669"/>
    <property type="project" value="TreeGrafter"/>
</dbReference>
<dbReference type="SUPFAM" id="SSF55194">
    <property type="entry name" value="Ribosome recycling factor, RRF"/>
    <property type="match status" value="1"/>
</dbReference>
<sequence length="256" mass="29496">MLRRFTVRITKSLSDYAIKKQFSTISSNYFHRNSTNHQKNAIQTQFVRNYAKGKDKKKEKGKAKIVVNDGQLMEHVSLESMRKQMERATEQLKLDFTKNLTVRSTTGSIESILVPFDDQEHTLQELAQISRKNPKTVIINMSLFPQAIPSVLKAIEKSGLNLNPQQDGTTLYIPIPKVTKEHREALTKNAKQFFVKCKDNIRDVQIKYAKQIKNKSSISQDDARNMEAQLVAIANEYIDRGEKMYERKCEELIGKD</sequence>
<name>A0A9N9TJT6_PHYSR</name>
<dbReference type="GO" id="GO:0005739">
    <property type="term" value="C:mitochondrion"/>
    <property type="evidence" value="ECO:0007669"/>
    <property type="project" value="TreeGrafter"/>
</dbReference>
<dbReference type="FunFam" id="3.30.1360.40:FF:000001">
    <property type="entry name" value="Ribosome-recycling factor"/>
    <property type="match status" value="1"/>
</dbReference>
<dbReference type="InterPro" id="IPR002661">
    <property type="entry name" value="Ribosome_recyc_fac"/>
</dbReference>
<evidence type="ECO:0000259" key="5">
    <source>
        <dbReference type="Pfam" id="PF01765"/>
    </source>
</evidence>
<evidence type="ECO:0000256" key="4">
    <source>
        <dbReference type="ARBA" id="ARBA00033107"/>
    </source>
</evidence>
<evidence type="ECO:0000256" key="3">
    <source>
        <dbReference type="ARBA" id="ARBA00022917"/>
    </source>
</evidence>
<dbReference type="PANTHER" id="PTHR20982:SF3">
    <property type="entry name" value="MITOCHONDRIAL RIBOSOME RECYCLING FACTOR PSEUDO 1"/>
    <property type="match status" value="1"/>
</dbReference>
<evidence type="ECO:0000313" key="7">
    <source>
        <dbReference type="Proteomes" id="UP001153712"/>
    </source>
</evidence>
<evidence type="ECO:0000256" key="1">
    <source>
        <dbReference type="ARBA" id="ARBA00005912"/>
    </source>
</evidence>
<evidence type="ECO:0000313" key="6">
    <source>
        <dbReference type="EMBL" id="CAG9859502.1"/>
    </source>
</evidence>
<protein>
    <recommendedName>
        <fullName evidence="2">Ribosome-recycling factor, mitochondrial</fullName>
    </recommendedName>
    <alternativeName>
        <fullName evidence="4">Ribosome-releasing factor, mitochondrial</fullName>
    </alternativeName>
</protein>
<dbReference type="Pfam" id="PF01765">
    <property type="entry name" value="RRF"/>
    <property type="match status" value="1"/>
</dbReference>
<dbReference type="InterPro" id="IPR023584">
    <property type="entry name" value="Ribosome_recyc_fac_dom"/>
</dbReference>
<proteinExistence type="inferred from homology"/>
<dbReference type="AlphaFoldDB" id="A0A9N9TJT6"/>
<reference evidence="6" key="1">
    <citation type="submission" date="2022-01" db="EMBL/GenBank/DDBJ databases">
        <authorList>
            <person name="King R."/>
        </authorList>
    </citation>
    <scope>NUCLEOTIDE SEQUENCE</scope>
</reference>
<dbReference type="OrthoDB" id="407355at2759"/>
<dbReference type="Proteomes" id="UP001153712">
    <property type="component" value="Chromosome 2"/>
</dbReference>
<evidence type="ECO:0000256" key="2">
    <source>
        <dbReference type="ARBA" id="ARBA00020581"/>
    </source>
</evidence>
<accession>A0A9N9TJT6</accession>
<keyword evidence="7" id="KW-1185">Reference proteome</keyword>
<dbReference type="PANTHER" id="PTHR20982">
    <property type="entry name" value="RIBOSOME RECYCLING FACTOR"/>
    <property type="match status" value="1"/>
</dbReference>
<dbReference type="InterPro" id="IPR036191">
    <property type="entry name" value="RRF_sf"/>
</dbReference>
<keyword evidence="3" id="KW-0648">Protein biosynthesis</keyword>
<dbReference type="Gene3D" id="1.10.132.20">
    <property type="entry name" value="Ribosome-recycling factor"/>
    <property type="match status" value="1"/>
</dbReference>
<organism evidence="6 7">
    <name type="scientific">Phyllotreta striolata</name>
    <name type="common">Striped flea beetle</name>
    <name type="synonym">Crioceris striolata</name>
    <dbReference type="NCBI Taxonomy" id="444603"/>
    <lineage>
        <taxon>Eukaryota</taxon>
        <taxon>Metazoa</taxon>
        <taxon>Ecdysozoa</taxon>
        <taxon>Arthropoda</taxon>
        <taxon>Hexapoda</taxon>
        <taxon>Insecta</taxon>
        <taxon>Pterygota</taxon>
        <taxon>Neoptera</taxon>
        <taxon>Endopterygota</taxon>
        <taxon>Coleoptera</taxon>
        <taxon>Polyphaga</taxon>
        <taxon>Cucujiformia</taxon>
        <taxon>Chrysomeloidea</taxon>
        <taxon>Chrysomelidae</taxon>
        <taxon>Galerucinae</taxon>
        <taxon>Alticini</taxon>
        <taxon>Phyllotreta</taxon>
    </lineage>
</organism>
<dbReference type="Gene3D" id="3.30.1360.40">
    <property type="match status" value="1"/>
</dbReference>
<dbReference type="GO" id="GO:0006412">
    <property type="term" value="P:translation"/>
    <property type="evidence" value="ECO:0007669"/>
    <property type="project" value="UniProtKB-KW"/>
</dbReference>
<feature type="domain" description="Ribosome recycling factor" evidence="5">
    <location>
        <begin position="93"/>
        <end position="252"/>
    </location>
</feature>
<dbReference type="EMBL" id="OU900095">
    <property type="protein sequence ID" value="CAG9859502.1"/>
    <property type="molecule type" value="Genomic_DNA"/>
</dbReference>
<gene>
    <name evidence="6" type="ORF">PHYEVI_LOCUS5876</name>
</gene>
<comment type="similarity">
    <text evidence="1">Belongs to the RRF family.</text>
</comment>